<name>A0AA36N2J4_9DINO</name>
<reference evidence="2" key="1">
    <citation type="submission" date="2023-08" db="EMBL/GenBank/DDBJ databases">
        <authorList>
            <person name="Chen Y."/>
            <person name="Shah S."/>
            <person name="Dougan E. K."/>
            <person name="Thang M."/>
            <person name="Chan C."/>
        </authorList>
    </citation>
    <scope>NUCLEOTIDE SEQUENCE</scope>
</reference>
<feature type="compositionally biased region" description="Low complexity" evidence="1">
    <location>
        <begin position="68"/>
        <end position="91"/>
    </location>
</feature>
<feature type="compositionally biased region" description="Polar residues" evidence="1">
    <location>
        <begin position="183"/>
        <end position="195"/>
    </location>
</feature>
<dbReference type="Proteomes" id="UP001178507">
    <property type="component" value="Unassembled WGS sequence"/>
</dbReference>
<accession>A0AA36N2J4</accession>
<protein>
    <submittedName>
        <fullName evidence="2">Uncharacterized protein</fullName>
    </submittedName>
</protein>
<feature type="region of interest" description="Disordered" evidence="1">
    <location>
        <begin position="59"/>
        <end position="92"/>
    </location>
</feature>
<feature type="compositionally biased region" description="Basic residues" evidence="1">
    <location>
        <begin position="154"/>
        <end position="166"/>
    </location>
</feature>
<dbReference type="EMBL" id="CAUJNA010001949">
    <property type="protein sequence ID" value="CAJ1389853.1"/>
    <property type="molecule type" value="Genomic_DNA"/>
</dbReference>
<evidence type="ECO:0000256" key="1">
    <source>
        <dbReference type="SAM" id="MobiDB-lite"/>
    </source>
</evidence>
<feature type="non-terminal residue" evidence="2">
    <location>
        <position position="279"/>
    </location>
</feature>
<evidence type="ECO:0000313" key="3">
    <source>
        <dbReference type="Proteomes" id="UP001178507"/>
    </source>
</evidence>
<proteinExistence type="predicted"/>
<comment type="caution">
    <text evidence="2">The sequence shown here is derived from an EMBL/GenBank/DDBJ whole genome shotgun (WGS) entry which is preliminary data.</text>
</comment>
<gene>
    <name evidence="2" type="ORF">EVOR1521_LOCUS15391</name>
</gene>
<organism evidence="2 3">
    <name type="scientific">Effrenium voratum</name>
    <dbReference type="NCBI Taxonomy" id="2562239"/>
    <lineage>
        <taxon>Eukaryota</taxon>
        <taxon>Sar</taxon>
        <taxon>Alveolata</taxon>
        <taxon>Dinophyceae</taxon>
        <taxon>Suessiales</taxon>
        <taxon>Symbiodiniaceae</taxon>
        <taxon>Effrenium</taxon>
    </lineage>
</organism>
<evidence type="ECO:0000313" key="2">
    <source>
        <dbReference type="EMBL" id="CAJ1389853.1"/>
    </source>
</evidence>
<feature type="region of interest" description="Disordered" evidence="1">
    <location>
        <begin position="146"/>
        <end position="195"/>
    </location>
</feature>
<dbReference type="AlphaFoldDB" id="A0AA36N2J4"/>
<sequence>TLMDYHLQWQDLTAVQIADVLVALQLAKSDDKSNGSSRLGAIKAARWFAKLARVQESDAPAGRDKDAVSIASSDSSSSSSSSESDDALSPAKAVSDLPVVSSPEEFNDIWAELLPLHSLLATATEAAAAAAQAAVQVAPMDVDRVFNKGDGKGKGKGKDHKGGKGGKSKDKQNKGHVAKNCWATPNQQAQRHTYGQSYSGVRSVEFDETPYEPRGMAMQDHSDQEQCSHFLLAQRMMTQGNRMCQWRLKMLKTLRTLSVFLPWYRNLRYPMRPQWRDTV</sequence>
<keyword evidence="3" id="KW-1185">Reference proteome</keyword>
<feature type="non-terminal residue" evidence="2">
    <location>
        <position position="1"/>
    </location>
</feature>